<gene>
    <name evidence="2" type="ORF">Poly24_09550</name>
</gene>
<keyword evidence="3" id="KW-1185">Reference proteome</keyword>
<dbReference type="PANTHER" id="PTHR43245">
    <property type="entry name" value="BIFUNCTIONAL POLYMYXIN RESISTANCE PROTEIN ARNA"/>
    <property type="match status" value="1"/>
</dbReference>
<organism evidence="2 3">
    <name type="scientific">Rosistilla carotiformis</name>
    <dbReference type="NCBI Taxonomy" id="2528017"/>
    <lineage>
        <taxon>Bacteria</taxon>
        <taxon>Pseudomonadati</taxon>
        <taxon>Planctomycetota</taxon>
        <taxon>Planctomycetia</taxon>
        <taxon>Pirellulales</taxon>
        <taxon>Pirellulaceae</taxon>
        <taxon>Rosistilla</taxon>
    </lineage>
</organism>
<evidence type="ECO:0000313" key="2">
    <source>
        <dbReference type="EMBL" id="QDV67262.1"/>
    </source>
</evidence>
<accession>A0A518JNY6</accession>
<dbReference type="KEGG" id="rcf:Poly24_09550"/>
<name>A0A518JNY6_9BACT</name>
<dbReference type="AlphaFoldDB" id="A0A518JNY6"/>
<keyword evidence="2" id="KW-0413">Isomerase</keyword>
<dbReference type="Proteomes" id="UP000315082">
    <property type="component" value="Chromosome"/>
</dbReference>
<dbReference type="InterPro" id="IPR036291">
    <property type="entry name" value="NAD(P)-bd_dom_sf"/>
</dbReference>
<protein>
    <submittedName>
        <fullName evidence="2">3 beta-hydroxysteroid dehydrogenase/Delta 5--&gt;4-isomerase</fullName>
    </submittedName>
</protein>
<dbReference type="InterPro" id="IPR001509">
    <property type="entry name" value="Epimerase_deHydtase"/>
</dbReference>
<reference evidence="2 3" key="1">
    <citation type="submission" date="2019-02" db="EMBL/GenBank/DDBJ databases">
        <title>Deep-cultivation of Planctomycetes and their phenomic and genomic characterization uncovers novel biology.</title>
        <authorList>
            <person name="Wiegand S."/>
            <person name="Jogler M."/>
            <person name="Boedeker C."/>
            <person name="Pinto D."/>
            <person name="Vollmers J."/>
            <person name="Rivas-Marin E."/>
            <person name="Kohn T."/>
            <person name="Peeters S.H."/>
            <person name="Heuer A."/>
            <person name="Rast P."/>
            <person name="Oberbeckmann S."/>
            <person name="Bunk B."/>
            <person name="Jeske O."/>
            <person name="Meyerdierks A."/>
            <person name="Storesund J.E."/>
            <person name="Kallscheuer N."/>
            <person name="Luecker S."/>
            <person name="Lage O.M."/>
            <person name="Pohl T."/>
            <person name="Merkel B.J."/>
            <person name="Hornburger P."/>
            <person name="Mueller R.-W."/>
            <person name="Bruemmer F."/>
            <person name="Labrenz M."/>
            <person name="Spormann A.M."/>
            <person name="Op den Camp H."/>
            <person name="Overmann J."/>
            <person name="Amann R."/>
            <person name="Jetten M.S.M."/>
            <person name="Mascher T."/>
            <person name="Medema M.H."/>
            <person name="Devos D.P."/>
            <person name="Kaster A.-K."/>
            <person name="Ovreas L."/>
            <person name="Rohde M."/>
            <person name="Galperin M.Y."/>
            <person name="Jogler C."/>
        </authorList>
    </citation>
    <scope>NUCLEOTIDE SEQUENCE [LARGE SCALE GENOMIC DNA]</scope>
    <source>
        <strain evidence="2 3">Poly24</strain>
    </source>
</reference>
<evidence type="ECO:0000259" key="1">
    <source>
        <dbReference type="Pfam" id="PF01370"/>
    </source>
</evidence>
<dbReference type="EMBL" id="CP036348">
    <property type="protein sequence ID" value="QDV67262.1"/>
    <property type="molecule type" value="Genomic_DNA"/>
</dbReference>
<dbReference type="Gene3D" id="3.40.50.720">
    <property type="entry name" value="NAD(P)-binding Rossmann-like Domain"/>
    <property type="match status" value="1"/>
</dbReference>
<dbReference type="InterPro" id="IPR050177">
    <property type="entry name" value="Lipid_A_modif_metabolic_enz"/>
</dbReference>
<dbReference type="RefSeq" id="WP_197452322.1">
    <property type="nucleotide sequence ID" value="NZ_CP036348.1"/>
</dbReference>
<dbReference type="Pfam" id="PF01370">
    <property type="entry name" value="Epimerase"/>
    <property type="match status" value="1"/>
</dbReference>
<sequence length="321" mass="35312">MKRVLVTGANGFVGRFLCALLSERGWQVRGTVRHPKSFPSLPKNVAPIATGDIESFQDWHDTLGDVDAIVHLVARTHVMRDQASNPLELYRSVNVRGTQRLLEGCRRTNVKRFVFVSSIKAVGERSEKACEEIDACMPETPYGQTKLEAERLLLDAAGAMGIAPVILRPPLVYGAGVPGNFLRMLRAVDLGIPLPCWSIKNRRSLVYVGNLASAIAECLEHPNATGEVFHVADNLPVSTSELISEMASALGKKERLLPTPVSMIRAAGYLTGRQDEVSRLLDSLTLSTEKIKRRIGWEPGVSLKEGLDATVRQYRIGNRSF</sequence>
<dbReference type="PANTHER" id="PTHR43245:SF58">
    <property type="entry name" value="BLL5923 PROTEIN"/>
    <property type="match status" value="1"/>
</dbReference>
<dbReference type="GO" id="GO:0016853">
    <property type="term" value="F:isomerase activity"/>
    <property type="evidence" value="ECO:0007669"/>
    <property type="project" value="UniProtKB-KW"/>
</dbReference>
<dbReference type="SUPFAM" id="SSF51735">
    <property type="entry name" value="NAD(P)-binding Rossmann-fold domains"/>
    <property type="match status" value="1"/>
</dbReference>
<proteinExistence type="predicted"/>
<evidence type="ECO:0000313" key="3">
    <source>
        <dbReference type="Proteomes" id="UP000315082"/>
    </source>
</evidence>
<feature type="domain" description="NAD-dependent epimerase/dehydratase" evidence="1">
    <location>
        <begin position="4"/>
        <end position="231"/>
    </location>
</feature>